<sequence>MSKPVLQVVVSSVRLGRVSPIVAEWFADEARKHGAFEVEVADLAELNLPLMDEPNHPIMQAYQHEHTKRWAKIVERSDAFVFVVPEYDHGYPAPLKNAIDYLFNEWAYKPVSFVSYGGISAGLRAVQQLKPVLSALRMVPIVEQVMIPMIGAHLVDGKFVPNEIITESVAPALDELAKLEGALASLR</sequence>
<dbReference type="InterPro" id="IPR029039">
    <property type="entry name" value="Flavoprotein-like_sf"/>
</dbReference>
<feature type="domain" description="NADPH-dependent FMN reductase-like" evidence="1">
    <location>
        <begin position="8"/>
        <end position="149"/>
    </location>
</feature>
<evidence type="ECO:0000259" key="1">
    <source>
        <dbReference type="Pfam" id="PF03358"/>
    </source>
</evidence>
<dbReference type="GO" id="GO:0005829">
    <property type="term" value="C:cytosol"/>
    <property type="evidence" value="ECO:0007669"/>
    <property type="project" value="TreeGrafter"/>
</dbReference>
<organism evidence="2 3">
    <name type="scientific">Gleimia europaea ACS-120-V-Col10b</name>
    <dbReference type="NCBI Taxonomy" id="883069"/>
    <lineage>
        <taxon>Bacteria</taxon>
        <taxon>Bacillati</taxon>
        <taxon>Actinomycetota</taxon>
        <taxon>Actinomycetes</taxon>
        <taxon>Actinomycetales</taxon>
        <taxon>Actinomycetaceae</taxon>
        <taxon>Gleimia</taxon>
    </lineage>
</organism>
<dbReference type="PANTHER" id="PTHR30543:SF21">
    <property type="entry name" value="NAD(P)H-DEPENDENT FMN REDUCTASE LOT6"/>
    <property type="match status" value="1"/>
</dbReference>
<dbReference type="SUPFAM" id="SSF52218">
    <property type="entry name" value="Flavoproteins"/>
    <property type="match status" value="1"/>
</dbReference>
<dbReference type="EMBL" id="AGWN01000002">
    <property type="protein sequence ID" value="EPD29554.1"/>
    <property type="molecule type" value="Genomic_DNA"/>
</dbReference>
<dbReference type="InterPro" id="IPR005025">
    <property type="entry name" value="FMN_Rdtase-like_dom"/>
</dbReference>
<protein>
    <recommendedName>
        <fullName evidence="1">NADPH-dependent FMN reductase-like domain-containing protein</fullName>
    </recommendedName>
</protein>
<reference evidence="2 3" key="1">
    <citation type="submission" date="2013-05" db="EMBL/GenBank/DDBJ databases">
        <title>The Genome Sequence of Actinomyces europaeus ACS-120-V-COL10B.</title>
        <authorList>
            <consortium name="The Broad Institute Genomics Platform"/>
            <person name="Earl A."/>
            <person name="Ward D."/>
            <person name="Feldgarden M."/>
            <person name="Gevers D."/>
            <person name="Saerens B."/>
            <person name="Vaneechoutte M."/>
            <person name="Walker B."/>
            <person name="Young S."/>
            <person name="Zeng Q."/>
            <person name="Gargeya S."/>
            <person name="Fitzgerald M."/>
            <person name="Haas B."/>
            <person name="Abouelleil A."/>
            <person name="Allen A.W."/>
            <person name="Alvarado L."/>
            <person name="Arachchi H.M."/>
            <person name="Berlin A.M."/>
            <person name="Chapman S.B."/>
            <person name="Gainer-Dewar J."/>
            <person name="Goldberg J."/>
            <person name="Griggs A."/>
            <person name="Gujja S."/>
            <person name="Hansen M."/>
            <person name="Howarth C."/>
            <person name="Imamovic A."/>
            <person name="Ireland A."/>
            <person name="Larimer J."/>
            <person name="McCowan C."/>
            <person name="Murphy C."/>
            <person name="Pearson M."/>
            <person name="Poon T.W."/>
            <person name="Priest M."/>
            <person name="Roberts A."/>
            <person name="Saif S."/>
            <person name="Shea T."/>
            <person name="Sisk P."/>
            <person name="Sykes S."/>
            <person name="Wortman J."/>
            <person name="Nusbaum C."/>
            <person name="Birren B."/>
        </authorList>
    </citation>
    <scope>NUCLEOTIDE SEQUENCE [LARGE SCALE GENOMIC DNA]</scope>
    <source>
        <strain evidence="2 3">ACS-120-V-Col10b</strain>
    </source>
</reference>
<comment type="caution">
    <text evidence="2">The sequence shown here is derived from an EMBL/GenBank/DDBJ whole genome shotgun (WGS) entry which is preliminary data.</text>
</comment>
<dbReference type="InterPro" id="IPR050712">
    <property type="entry name" value="NAD(P)H-dep_reductase"/>
</dbReference>
<dbReference type="Proteomes" id="UP000014387">
    <property type="component" value="Unassembled WGS sequence"/>
</dbReference>
<evidence type="ECO:0000313" key="3">
    <source>
        <dbReference type="Proteomes" id="UP000014387"/>
    </source>
</evidence>
<dbReference type="OrthoDB" id="9812295at2"/>
<dbReference type="AlphaFoldDB" id="A0A9W5VVS6"/>
<evidence type="ECO:0000313" key="2">
    <source>
        <dbReference type="EMBL" id="EPD29554.1"/>
    </source>
</evidence>
<keyword evidence="3" id="KW-1185">Reference proteome</keyword>
<accession>A0A9W5VVS6</accession>
<dbReference type="GO" id="GO:0010181">
    <property type="term" value="F:FMN binding"/>
    <property type="evidence" value="ECO:0007669"/>
    <property type="project" value="TreeGrafter"/>
</dbReference>
<dbReference type="PANTHER" id="PTHR30543">
    <property type="entry name" value="CHROMATE REDUCTASE"/>
    <property type="match status" value="1"/>
</dbReference>
<dbReference type="Gene3D" id="3.40.50.360">
    <property type="match status" value="1"/>
</dbReference>
<dbReference type="RefSeq" id="WP_016444860.1">
    <property type="nucleotide sequence ID" value="NZ_KE150267.1"/>
</dbReference>
<gene>
    <name evidence="2" type="ORF">HMPREF9238_01535</name>
</gene>
<proteinExistence type="predicted"/>
<name>A0A9W5VVS6_9ACTO</name>
<dbReference type="Pfam" id="PF03358">
    <property type="entry name" value="FMN_red"/>
    <property type="match status" value="1"/>
</dbReference>
<dbReference type="GO" id="GO:0016491">
    <property type="term" value="F:oxidoreductase activity"/>
    <property type="evidence" value="ECO:0007669"/>
    <property type="project" value="InterPro"/>
</dbReference>